<evidence type="ECO:0000313" key="1">
    <source>
        <dbReference type="EMBL" id="PWN23841.1"/>
    </source>
</evidence>
<protein>
    <submittedName>
        <fullName evidence="1">Uncharacterized protein</fullName>
    </submittedName>
</protein>
<dbReference type="EMBL" id="KZ819321">
    <property type="protein sequence ID" value="PWN23841.1"/>
    <property type="molecule type" value="Genomic_DNA"/>
</dbReference>
<gene>
    <name evidence="1" type="ORF">BCV69DRAFT_11876</name>
</gene>
<dbReference type="RefSeq" id="XP_025351001.1">
    <property type="nucleotide sequence ID" value="XM_025489137.1"/>
</dbReference>
<name>A0A316UHN6_9BASI</name>
<keyword evidence="2" id="KW-1185">Reference proteome</keyword>
<dbReference type="GeneID" id="37010871"/>
<dbReference type="AlphaFoldDB" id="A0A316UHN6"/>
<evidence type="ECO:0000313" key="2">
    <source>
        <dbReference type="Proteomes" id="UP000245942"/>
    </source>
</evidence>
<reference evidence="1 2" key="1">
    <citation type="journal article" date="2018" name="Mol. Biol. Evol.">
        <title>Broad Genomic Sampling Reveals a Smut Pathogenic Ancestry of the Fungal Clade Ustilaginomycotina.</title>
        <authorList>
            <person name="Kijpornyongpan T."/>
            <person name="Mondo S.J."/>
            <person name="Barry K."/>
            <person name="Sandor L."/>
            <person name="Lee J."/>
            <person name="Lipzen A."/>
            <person name="Pangilinan J."/>
            <person name="LaButti K."/>
            <person name="Hainaut M."/>
            <person name="Henrissat B."/>
            <person name="Grigoriev I.V."/>
            <person name="Spatafora J.W."/>
            <person name="Aime M.C."/>
        </authorList>
    </citation>
    <scope>NUCLEOTIDE SEQUENCE [LARGE SCALE GENOMIC DNA]</scope>
    <source>
        <strain evidence="1 2">MCA 4718</strain>
    </source>
</reference>
<sequence>MDCFGDTQGNTRTEWSQQSRGLTVNLHDTLSTLGQWCHFTQLEQKPSFYSTMGPICLLSLACRGACAPLKWRREASNRAQSSPPLQREPLSEVPCLALQSPRWATPCLAYPLPGMIADNCLYQMHSQKHLVHNRDISSTLAKKAAAGERG</sequence>
<proteinExistence type="predicted"/>
<organism evidence="1 2">
    <name type="scientific">Pseudomicrostroma glucosiphilum</name>
    <dbReference type="NCBI Taxonomy" id="1684307"/>
    <lineage>
        <taxon>Eukaryota</taxon>
        <taxon>Fungi</taxon>
        <taxon>Dikarya</taxon>
        <taxon>Basidiomycota</taxon>
        <taxon>Ustilaginomycotina</taxon>
        <taxon>Exobasidiomycetes</taxon>
        <taxon>Microstromatales</taxon>
        <taxon>Microstromatales incertae sedis</taxon>
        <taxon>Pseudomicrostroma</taxon>
    </lineage>
</organism>
<dbReference type="Proteomes" id="UP000245942">
    <property type="component" value="Unassembled WGS sequence"/>
</dbReference>
<accession>A0A316UHN6</accession>